<dbReference type="InterPro" id="IPR050500">
    <property type="entry name" value="Phos_Acetyltrans/Butyryltrans"/>
</dbReference>
<dbReference type="Pfam" id="PF13500">
    <property type="entry name" value="AAA_26"/>
    <property type="match status" value="1"/>
</dbReference>
<accession>A0AAF0D2G8</accession>
<reference evidence="2" key="2">
    <citation type="journal article" date="2022" name="Nat. Microbiol.">
        <title>A closed Candidatus Odinarchaeum chromosome exposes Asgard archaeal viruses.</title>
        <authorList>
            <person name="Tamarit D."/>
            <person name="Caceres E.F."/>
            <person name="Krupovic M."/>
            <person name="Nijland R."/>
            <person name="Eme L."/>
            <person name="Robinson N.P."/>
            <person name="Ettema T.J.G."/>
        </authorList>
    </citation>
    <scope>NUCLEOTIDE SEQUENCE</scope>
    <source>
        <strain evidence="2">LCB_4</strain>
    </source>
</reference>
<dbReference type="PANTHER" id="PTHR43356">
    <property type="entry name" value="PHOSPHATE ACETYLTRANSFERASE"/>
    <property type="match status" value="1"/>
</dbReference>
<dbReference type="Gene3D" id="3.40.50.300">
    <property type="entry name" value="P-loop containing nucleotide triphosphate hydrolases"/>
    <property type="match status" value="1"/>
</dbReference>
<dbReference type="Gene3D" id="3.40.1390.20">
    <property type="entry name" value="HprK N-terminal domain-like"/>
    <property type="match status" value="1"/>
</dbReference>
<feature type="domain" description="DRTGG" evidence="1">
    <location>
        <begin position="216"/>
        <end position="320"/>
    </location>
</feature>
<dbReference type="PANTHER" id="PTHR43356:SF2">
    <property type="entry name" value="PHOSPHATE ACETYLTRANSFERASE"/>
    <property type="match status" value="1"/>
</dbReference>
<dbReference type="EMBL" id="CP091871">
    <property type="protein sequence ID" value="WEU40441.1"/>
    <property type="molecule type" value="Genomic_DNA"/>
</dbReference>
<gene>
    <name evidence="2" type="ORF">OdinLCB4_000465</name>
</gene>
<dbReference type="KEGG" id="oyw:OdinLCB4_000465"/>
<dbReference type="Pfam" id="PF07085">
    <property type="entry name" value="DRTGG"/>
    <property type="match status" value="1"/>
</dbReference>
<dbReference type="CDD" id="cd03109">
    <property type="entry name" value="DTBS"/>
    <property type="match status" value="1"/>
</dbReference>
<dbReference type="Proteomes" id="UP000186851">
    <property type="component" value="Chromosome"/>
</dbReference>
<dbReference type="InterPro" id="IPR010766">
    <property type="entry name" value="DRTGG"/>
</dbReference>
<dbReference type="SUPFAM" id="SSF75138">
    <property type="entry name" value="HprK N-terminal domain-like"/>
    <property type="match status" value="1"/>
</dbReference>
<dbReference type="InterPro" id="IPR028979">
    <property type="entry name" value="Ser_kin/Pase_Hpr-like_N_sf"/>
</dbReference>
<dbReference type="SUPFAM" id="SSF52540">
    <property type="entry name" value="P-loop containing nucleoside triphosphate hydrolases"/>
    <property type="match status" value="1"/>
</dbReference>
<evidence type="ECO:0000313" key="2">
    <source>
        <dbReference type="EMBL" id="WEU40441.1"/>
    </source>
</evidence>
<evidence type="ECO:0000259" key="1">
    <source>
        <dbReference type="Pfam" id="PF07085"/>
    </source>
</evidence>
<organism evidence="2 3">
    <name type="scientific">Odinarchaeota yellowstonii (strain LCB_4)</name>
    <dbReference type="NCBI Taxonomy" id="1841599"/>
    <lineage>
        <taxon>Archaea</taxon>
        <taxon>Promethearchaeati</taxon>
        <taxon>Candidatus Odinarchaeota</taxon>
        <taxon>Candidatus Odinarchaeia</taxon>
        <taxon>Candidatus Odinarchaeales</taxon>
        <taxon>Candidatus Odinarchaeaceae</taxon>
        <taxon>Candidatus Odinarchaeum</taxon>
    </lineage>
</organism>
<name>A0AAF0D2G8_ODILC</name>
<sequence>MKSLFVVSWEGFSGKTAFILGLSQVLTENGFKVSYFRPIGRPQPSIREGVIDPDVLLMKEALKLPYSLEELTPILIEPNYLSVYAKRDVKELKNMILTRYNTISQGADIIIVEGGVSPETMTALRLNNIDVAELLNSKVLVISGGVSDSSIEKILFYKNILDMRGIPIVGAVLNQIPPHMMEKTEREYMDLLKRNDIRVWGAVPRNYEISSPTVRELLELLEGEVLVNGDINRVIENIFIGAMQTESSLRYFRRSENNAIITGGDRADIISAAVETNASVIVLTGNMKPPEQVLVKAEEKNITVVMVPQDTYSTVKILENLTGKIKPSDTYRISLTKKMVYEHVHWRELYDSI</sequence>
<reference evidence="2" key="1">
    <citation type="journal article" date="2017" name="Nature">
        <title>Asgard archaea illuminate the origin of eukaryotic cellular complexity.</title>
        <authorList>
            <person name="Zaremba-Niedzwiedzka K."/>
            <person name="Caceres E.F."/>
            <person name="Saw J.H."/>
            <person name="Backstrom D."/>
            <person name="Juzokaite L."/>
            <person name="Vancaester E."/>
            <person name="Seitz K.W."/>
            <person name="Anantharaman K."/>
            <person name="Starnawski P."/>
            <person name="Kjeldsen K.U."/>
            <person name="Scott M.B."/>
            <person name="Nunoura T."/>
            <person name="Banfield J.F."/>
            <person name="Schramm A."/>
            <person name="Baker B.J."/>
            <person name="Spang A."/>
            <person name="Ettema T.J.G."/>
        </authorList>
    </citation>
    <scope>NUCLEOTIDE SEQUENCE</scope>
    <source>
        <strain evidence="2">LCB_4</strain>
    </source>
</reference>
<protein>
    <submittedName>
        <fullName evidence="2">AAA family ATPase</fullName>
    </submittedName>
</protein>
<dbReference type="AlphaFoldDB" id="A0AAF0D2G8"/>
<dbReference type="InterPro" id="IPR027417">
    <property type="entry name" value="P-loop_NTPase"/>
</dbReference>
<evidence type="ECO:0000313" key="3">
    <source>
        <dbReference type="Proteomes" id="UP000186851"/>
    </source>
</evidence>
<proteinExistence type="predicted"/>